<accession>A0A1J1I6X1</accession>
<dbReference type="Proteomes" id="UP000183832">
    <property type="component" value="Unassembled WGS sequence"/>
</dbReference>
<organism evidence="1 2">
    <name type="scientific">Clunio marinus</name>
    <dbReference type="NCBI Taxonomy" id="568069"/>
    <lineage>
        <taxon>Eukaryota</taxon>
        <taxon>Metazoa</taxon>
        <taxon>Ecdysozoa</taxon>
        <taxon>Arthropoda</taxon>
        <taxon>Hexapoda</taxon>
        <taxon>Insecta</taxon>
        <taxon>Pterygota</taxon>
        <taxon>Neoptera</taxon>
        <taxon>Endopterygota</taxon>
        <taxon>Diptera</taxon>
        <taxon>Nematocera</taxon>
        <taxon>Chironomoidea</taxon>
        <taxon>Chironomidae</taxon>
        <taxon>Clunio</taxon>
    </lineage>
</organism>
<protein>
    <submittedName>
        <fullName evidence="1">CLUMA_CG007686, isoform A</fullName>
    </submittedName>
</protein>
<evidence type="ECO:0000313" key="2">
    <source>
        <dbReference type="Proteomes" id="UP000183832"/>
    </source>
</evidence>
<evidence type="ECO:0000313" key="1">
    <source>
        <dbReference type="EMBL" id="CRK94169.1"/>
    </source>
</evidence>
<keyword evidence="2" id="KW-1185">Reference proteome</keyword>
<sequence length="65" mass="7651">MSSLNNIKRELMNKLVDCFIALYIDSLMCRYLRSNCYPKIFFYSIHSDSLTQKEILASNESDFSE</sequence>
<dbReference type="AlphaFoldDB" id="A0A1J1I6X1"/>
<reference evidence="1 2" key="1">
    <citation type="submission" date="2015-04" db="EMBL/GenBank/DDBJ databases">
        <authorList>
            <person name="Syromyatnikov M.Y."/>
            <person name="Popov V.N."/>
        </authorList>
    </citation>
    <scope>NUCLEOTIDE SEQUENCE [LARGE SCALE GENOMIC DNA]</scope>
</reference>
<proteinExistence type="predicted"/>
<dbReference type="EMBL" id="CVRI01000038">
    <property type="protein sequence ID" value="CRK94169.1"/>
    <property type="molecule type" value="Genomic_DNA"/>
</dbReference>
<name>A0A1J1I6X1_9DIPT</name>
<dbReference type="OrthoDB" id="7881762at2759"/>
<gene>
    <name evidence="1" type="ORF">CLUMA_CG007686</name>
</gene>